<feature type="compositionally biased region" description="Polar residues" evidence="1">
    <location>
        <begin position="10"/>
        <end position="20"/>
    </location>
</feature>
<organism evidence="2 3">
    <name type="scientific">Hyaloperonospora brassicae</name>
    <name type="common">Brassica downy mildew</name>
    <name type="synonym">Peronospora brassicae</name>
    <dbReference type="NCBI Taxonomy" id="162125"/>
    <lineage>
        <taxon>Eukaryota</taxon>
        <taxon>Sar</taxon>
        <taxon>Stramenopiles</taxon>
        <taxon>Oomycota</taxon>
        <taxon>Peronosporomycetes</taxon>
        <taxon>Peronosporales</taxon>
        <taxon>Peronosporaceae</taxon>
        <taxon>Hyaloperonospora</taxon>
    </lineage>
</organism>
<proteinExistence type="predicted"/>
<evidence type="ECO:0000313" key="3">
    <source>
        <dbReference type="Proteomes" id="UP001162031"/>
    </source>
</evidence>
<dbReference type="AlphaFoldDB" id="A0AAV0TKQ3"/>
<keyword evidence="3" id="KW-1185">Reference proteome</keyword>
<gene>
    <name evidence="2" type="ORF">HBR001_LOCUS3148</name>
</gene>
<protein>
    <submittedName>
        <fullName evidence="2">Uncharacterized protein</fullName>
    </submittedName>
</protein>
<dbReference type="EMBL" id="CANTFL010000484">
    <property type="protein sequence ID" value="CAI5723559.1"/>
    <property type="molecule type" value="Genomic_DNA"/>
</dbReference>
<name>A0AAV0TKQ3_HYABA</name>
<comment type="caution">
    <text evidence="2">The sequence shown here is derived from an EMBL/GenBank/DDBJ whole genome shotgun (WGS) entry which is preliminary data.</text>
</comment>
<sequence length="336" mass="36908">MSLVLDNRTVARQPSSTATTVPLGATASGEPDDCPSCTSLAPKGAGGRRPHDRRTSSATAPMRRERQSPYWHELDKLMVQFKGLYVVRGPTESKHVRYTMDIAVAELQLHGRCIQRFRSFFFLRKRLLEVLKTCRGRRVARTNTSLKADGDEPPHGSAGVELMELLARPRCAQCVECAASCHALAAVKFPRRTLLPPSLEDVHARSPVLESFLECCVRIATTASTCHGTKRLFTMALGKFLGVDLRRACLGTPDEGHDVSVTRSVGSVDTGEGREQLREADESCNDVDLLSKAREADEDNVQSDGERRSDPNFAFVSDLAKGDKTPAVMVRSKSHC</sequence>
<reference evidence="2" key="1">
    <citation type="submission" date="2022-12" db="EMBL/GenBank/DDBJ databases">
        <authorList>
            <person name="Webb A."/>
        </authorList>
    </citation>
    <scope>NUCLEOTIDE SEQUENCE</scope>
    <source>
        <strain evidence="2">Hp1</strain>
    </source>
</reference>
<dbReference type="Proteomes" id="UP001162031">
    <property type="component" value="Unassembled WGS sequence"/>
</dbReference>
<feature type="compositionally biased region" description="Basic and acidic residues" evidence="1">
    <location>
        <begin position="271"/>
        <end position="280"/>
    </location>
</feature>
<evidence type="ECO:0000313" key="2">
    <source>
        <dbReference type="EMBL" id="CAI5723559.1"/>
    </source>
</evidence>
<evidence type="ECO:0000256" key="1">
    <source>
        <dbReference type="SAM" id="MobiDB-lite"/>
    </source>
</evidence>
<feature type="region of interest" description="Disordered" evidence="1">
    <location>
        <begin position="1"/>
        <end position="67"/>
    </location>
</feature>
<accession>A0AAV0TKQ3</accession>
<feature type="region of interest" description="Disordered" evidence="1">
    <location>
        <begin position="260"/>
        <end position="280"/>
    </location>
</feature>